<keyword evidence="8" id="KW-0732">Signal</keyword>
<dbReference type="Gene3D" id="1.20.1600.10">
    <property type="entry name" value="Outer membrane efflux proteins (OEP)"/>
    <property type="match status" value="1"/>
</dbReference>
<comment type="subcellular location">
    <subcellularLocation>
        <location evidence="1">Cell outer membrane</location>
    </subcellularLocation>
</comment>
<evidence type="ECO:0000256" key="4">
    <source>
        <dbReference type="ARBA" id="ARBA00022452"/>
    </source>
</evidence>
<comment type="caution">
    <text evidence="9">The sequence shown here is derived from an EMBL/GenBank/DDBJ whole genome shotgun (WGS) entry which is preliminary data.</text>
</comment>
<feature type="chain" id="PRO_5017797558" evidence="8">
    <location>
        <begin position="20"/>
        <end position="413"/>
    </location>
</feature>
<dbReference type="OrthoDB" id="9811587at2"/>
<comment type="similarity">
    <text evidence="2">Belongs to the outer membrane factor (OMF) (TC 1.B.17) family.</text>
</comment>
<dbReference type="EMBL" id="QTJV01000014">
    <property type="protein sequence ID" value="RFM31400.1"/>
    <property type="molecule type" value="Genomic_DNA"/>
</dbReference>
<reference evidence="9 10" key="1">
    <citation type="submission" date="2018-08" db="EMBL/GenBank/DDBJ databases">
        <title>Chitinophaga sp. K20C18050901, a novel bacterium isolated from forest soil.</title>
        <authorList>
            <person name="Wang C."/>
        </authorList>
    </citation>
    <scope>NUCLEOTIDE SEQUENCE [LARGE SCALE GENOMIC DNA]</scope>
    <source>
        <strain evidence="9 10">K20C18050901</strain>
    </source>
</reference>
<dbReference type="AlphaFoldDB" id="A0A3E1NU06"/>
<dbReference type="PANTHER" id="PTHR30026:SF20">
    <property type="entry name" value="OUTER MEMBRANE PROTEIN TOLC"/>
    <property type="match status" value="1"/>
</dbReference>
<keyword evidence="7" id="KW-0998">Cell outer membrane</keyword>
<keyword evidence="3" id="KW-0813">Transport</keyword>
<dbReference type="GO" id="GO:0015562">
    <property type="term" value="F:efflux transmembrane transporter activity"/>
    <property type="evidence" value="ECO:0007669"/>
    <property type="project" value="InterPro"/>
</dbReference>
<dbReference type="InterPro" id="IPR003423">
    <property type="entry name" value="OMP_efflux"/>
</dbReference>
<dbReference type="Pfam" id="PF02321">
    <property type="entry name" value="OEP"/>
    <property type="match status" value="2"/>
</dbReference>
<keyword evidence="5" id="KW-0812">Transmembrane</keyword>
<dbReference type="GO" id="GO:0015288">
    <property type="term" value="F:porin activity"/>
    <property type="evidence" value="ECO:0007669"/>
    <property type="project" value="TreeGrafter"/>
</dbReference>
<evidence type="ECO:0000313" key="10">
    <source>
        <dbReference type="Proteomes" id="UP000261174"/>
    </source>
</evidence>
<organism evidence="9 10">
    <name type="scientific">Chitinophaga silvisoli</name>
    <dbReference type="NCBI Taxonomy" id="2291814"/>
    <lineage>
        <taxon>Bacteria</taxon>
        <taxon>Pseudomonadati</taxon>
        <taxon>Bacteroidota</taxon>
        <taxon>Chitinophagia</taxon>
        <taxon>Chitinophagales</taxon>
        <taxon>Chitinophagaceae</taxon>
        <taxon>Chitinophaga</taxon>
    </lineage>
</organism>
<keyword evidence="4" id="KW-1134">Transmembrane beta strand</keyword>
<gene>
    <name evidence="9" type="ORF">DXN04_28900</name>
</gene>
<evidence type="ECO:0000256" key="6">
    <source>
        <dbReference type="ARBA" id="ARBA00023136"/>
    </source>
</evidence>
<evidence type="ECO:0000256" key="5">
    <source>
        <dbReference type="ARBA" id="ARBA00022692"/>
    </source>
</evidence>
<evidence type="ECO:0000313" key="9">
    <source>
        <dbReference type="EMBL" id="RFM31400.1"/>
    </source>
</evidence>
<accession>A0A3E1NU06</accession>
<evidence type="ECO:0000256" key="8">
    <source>
        <dbReference type="SAM" id="SignalP"/>
    </source>
</evidence>
<dbReference type="RefSeq" id="WP_116856898.1">
    <property type="nucleotide sequence ID" value="NZ_QTJV01000014.1"/>
</dbReference>
<dbReference type="GO" id="GO:0009279">
    <property type="term" value="C:cell outer membrane"/>
    <property type="evidence" value="ECO:0007669"/>
    <property type="project" value="UniProtKB-SubCell"/>
</dbReference>
<dbReference type="SUPFAM" id="SSF56954">
    <property type="entry name" value="Outer membrane efflux proteins (OEP)"/>
    <property type="match status" value="1"/>
</dbReference>
<sequence length="413" mass="46511">MIRYAILIFCLLIDLATTAQVRWDLATCIAFAKKNNIQVNTQRYNQQTAMQNYSLSRSAQLPSVSGSASQYFQKDLRIGSYIFNAGFTLYQGGYLRKDKRQKQLALEAANQSVLVTENDITLNIIQYYLNILLDKEAAVYQQNVVNTSKAQLEQGEQKLAVGSVARKDVTQLRSQLANDEYTLISAENTIKQDLLSLKQLLQLSSEVQFDIATPDTVISQREVPSLATVQEYAFNNRPEIKENQLQIQVAQLGLAKAKSAYYPTLSLSGTVGSSYINDLSGLGSGFYQQAGITLSIPIYSKRQNKTSVETARINIGQAMINLKDTKTTLAANIEKYYLNTINAQSQFTAAREAFKYNEEVYNIANQELALGVSNMVEYLQQKELYVQALQQFIQAKYNAALTIKIYEFYYNQQ</sequence>
<dbReference type="GO" id="GO:1990281">
    <property type="term" value="C:efflux pump complex"/>
    <property type="evidence" value="ECO:0007669"/>
    <property type="project" value="TreeGrafter"/>
</dbReference>
<evidence type="ECO:0000256" key="7">
    <source>
        <dbReference type="ARBA" id="ARBA00023237"/>
    </source>
</evidence>
<evidence type="ECO:0000256" key="3">
    <source>
        <dbReference type="ARBA" id="ARBA00022448"/>
    </source>
</evidence>
<protein>
    <submittedName>
        <fullName evidence="9">TolC family protein</fullName>
    </submittedName>
</protein>
<keyword evidence="10" id="KW-1185">Reference proteome</keyword>
<evidence type="ECO:0000256" key="1">
    <source>
        <dbReference type="ARBA" id="ARBA00004442"/>
    </source>
</evidence>
<keyword evidence="6" id="KW-0472">Membrane</keyword>
<dbReference type="PANTHER" id="PTHR30026">
    <property type="entry name" value="OUTER MEMBRANE PROTEIN TOLC"/>
    <property type="match status" value="1"/>
</dbReference>
<evidence type="ECO:0000256" key="2">
    <source>
        <dbReference type="ARBA" id="ARBA00007613"/>
    </source>
</evidence>
<dbReference type="Proteomes" id="UP000261174">
    <property type="component" value="Unassembled WGS sequence"/>
</dbReference>
<proteinExistence type="inferred from homology"/>
<dbReference type="InterPro" id="IPR051906">
    <property type="entry name" value="TolC-like"/>
</dbReference>
<feature type="signal peptide" evidence="8">
    <location>
        <begin position="1"/>
        <end position="19"/>
    </location>
</feature>
<name>A0A3E1NU06_9BACT</name>